<dbReference type="InterPro" id="IPR013106">
    <property type="entry name" value="Ig_V-set"/>
</dbReference>
<dbReference type="Proteomes" id="UP001469553">
    <property type="component" value="Unassembled WGS sequence"/>
</dbReference>
<comment type="caution">
    <text evidence="13">The sequence shown here is derived from an EMBL/GenBank/DDBJ whole genome shotgun (WGS) entry which is preliminary data.</text>
</comment>
<dbReference type="SMART" id="SM00409">
    <property type="entry name" value="IG"/>
    <property type="match status" value="1"/>
</dbReference>
<feature type="chain" id="PRO_5047143210" description="Ig-like domain-containing protein" evidence="11">
    <location>
        <begin position="22"/>
        <end position="240"/>
    </location>
</feature>
<evidence type="ECO:0000256" key="2">
    <source>
        <dbReference type="ARBA" id="ARBA00022475"/>
    </source>
</evidence>
<evidence type="ECO:0000313" key="14">
    <source>
        <dbReference type="Proteomes" id="UP001469553"/>
    </source>
</evidence>
<evidence type="ECO:0000256" key="5">
    <source>
        <dbReference type="ARBA" id="ARBA00022989"/>
    </source>
</evidence>
<protein>
    <recommendedName>
        <fullName evidence="12">Ig-like domain-containing protein</fullName>
    </recommendedName>
</protein>
<dbReference type="InterPro" id="IPR013783">
    <property type="entry name" value="Ig-like_fold"/>
</dbReference>
<evidence type="ECO:0000256" key="1">
    <source>
        <dbReference type="ARBA" id="ARBA00004251"/>
    </source>
</evidence>
<evidence type="ECO:0000256" key="10">
    <source>
        <dbReference type="ARBA" id="ARBA00023319"/>
    </source>
</evidence>
<dbReference type="InterPro" id="IPR007110">
    <property type="entry name" value="Ig-like_dom"/>
</dbReference>
<dbReference type="Pfam" id="PF07686">
    <property type="entry name" value="V-set"/>
    <property type="match status" value="1"/>
</dbReference>
<keyword evidence="6" id="KW-0472">Membrane</keyword>
<sequence>MAEVFLFEFLVIQTFIWPCTGGDPKVTCVYSQSCILPCNVHTSSDSVILWNHITSEDSVVHSYYNGQDQLGHQNQQFKGRTSLFKDLISRGNASLKLTGVKVQDEGRYRCYSSTVKGFQKSFIELRVEAPVKEVDIKQVENRIICSSEGIYPKPQLTWSINPRSKIEIHTPTTVQQTQEQLYSISSSLLDSDSPDDLIYSCTVSSGRNSKRATFYRSYLHDSTTKQGKLEPLLSVCLYDA</sequence>
<keyword evidence="7" id="KW-1015">Disulfide bond</keyword>
<evidence type="ECO:0000256" key="3">
    <source>
        <dbReference type="ARBA" id="ARBA00022692"/>
    </source>
</evidence>
<evidence type="ECO:0000256" key="11">
    <source>
        <dbReference type="SAM" id="SignalP"/>
    </source>
</evidence>
<dbReference type="Gene3D" id="2.60.40.10">
    <property type="entry name" value="Immunoglobulins"/>
    <property type="match status" value="2"/>
</dbReference>
<dbReference type="InterPro" id="IPR003599">
    <property type="entry name" value="Ig_sub"/>
</dbReference>
<evidence type="ECO:0000259" key="12">
    <source>
        <dbReference type="PROSITE" id="PS50835"/>
    </source>
</evidence>
<evidence type="ECO:0000256" key="6">
    <source>
        <dbReference type="ARBA" id="ARBA00023136"/>
    </source>
</evidence>
<dbReference type="InterPro" id="IPR053896">
    <property type="entry name" value="BTN3A2-like_Ig-C"/>
</dbReference>
<keyword evidence="10" id="KW-0393">Immunoglobulin domain</keyword>
<evidence type="ECO:0000313" key="13">
    <source>
        <dbReference type="EMBL" id="MEQ2283559.1"/>
    </source>
</evidence>
<keyword evidence="8" id="KW-0675">Receptor</keyword>
<evidence type="ECO:0000256" key="4">
    <source>
        <dbReference type="ARBA" id="ARBA00022729"/>
    </source>
</evidence>
<proteinExistence type="predicted"/>
<evidence type="ECO:0000256" key="7">
    <source>
        <dbReference type="ARBA" id="ARBA00023157"/>
    </source>
</evidence>
<accession>A0ABV0XPZ7</accession>
<dbReference type="PANTHER" id="PTHR25466">
    <property type="entry name" value="T-LYMPHOCYTE ACTIVATION ANTIGEN"/>
    <property type="match status" value="1"/>
</dbReference>
<comment type="subcellular location">
    <subcellularLocation>
        <location evidence="1">Cell membrane</location>
        <topology evidence="1">Single-pass type I membrane protein</topology>
    </subcellularLocation>
</comment>
<keyword evidence="2" id="KW-1003">Cell membrane</keyword>
<dbReference type="SUPFAM" id="SSF48726">
    <property type="entry name" value="Immunoglobulin"/>
    <property type="match status" value="2"/>
</dbReference>
<evidence type="ECO:0000256" key="8">
    <source>
        <dbReference type="ARBA" id="ARBA00023170"/>
    </source>
</evidence>
<feature type="domain" description="Ig-like" evidence="12">
    <location>
        <begin position="143"/>
        <end position="213"/>
    </location>
</feature>
<dbReference type="InterPro" id="IPR036179">
    <property type="entry name" value="Ig-like_dom_sf"/>
</dbReference>
<dbReference type="InterPro" id="IPR051713">
    <property type="entry name" value="T-cell_Activation_Regulation"/>
</dbReference>
<organism evidence="13 14">
    <name type="scientific">Ameca splendens</name>
    <dbReference type="NCBI Taxonomy" id="208324"/>
    <lineage>
        <taxon>Eukaryota</taxon>
        <taxon>Metazoa</taxon>
        <taxon>Chordata</taxon>
        <taxon>Craniata</taxon>
        <taxon>Vertebrata</taxon>
        <taxon>Euteleostomi</taxon>
        <taxon>Actinopterygii</taxon>
        <taxon>Neopterygii</taxon>
        <taxon>Teleostei</taxon>
        <taxon>Neoteleostei</taxon>
        <taxon>Acanthomorphata</taxon>
        <taxon>Ovalentaria</taxon>
        <taxon>Atherinomorphae</taxon>
        <taxon>Cyprinodontiformes</taxon>
        <taxon>Goodeidae</taxon>
        <taxon>Ameca</taxon>
    </lineage>
</organism>
<reference evidence="13 14" key="1">
    <citation type="submission" date="2021-06" db="EMBL/GenBank/DDBJ databases">
        <authorList>
            <person name="Palmer J.M."/>
        </authorList>
    </citation>
    <scope>NUCLEOTIDE SEQUENCE [LARGE SCALE GENOMIC DNA]</scope>
    <source>
        <strain evidence="13 14">AS_MEX2019</strain>
        <tissue evidence="13">Muscle</tissue>
    </source>
</reference>
<evidence type="ECO:0000256" key="9">
    <source>
        <dbReference type="ARBA" id="ARBA00023180"/>
    </source>
</evidence>
<dbReference type="PROSITE" id="PS50835">
    <property type="entry name" value="IG_LIKE"/>
    <property type="match status" value="1"/>
</dbReference>
<keyword evidence="3" id="KW-0812">Transmembrane</keyword>
<name>A0ABV0XPZ7_9TELE</name>
<gene>
    <name evidence="13" type="ORF">AMECASPLE_012641</name>
</gene>
<keyword evidence="9" id="KW-0325">Glycoprotein</keyword>
<dbReference type="SMART" id="SM00406">
    <property type="entry name" value="IGv"/>
    <property type="match status" value="1"/>
</dbReference>
<dbReference type="EMBL" id="JAHRIP010010205">
    <property type="protein sequence ID" value="MEQ2283559.1"/>
    <property type="molecule type" value="Genomic_DNA"/>
</dbReference>
<feature type="signal peptide" evidence="11">
    <location>
        <begin position="1"/>
        <end position="21"/>
    </location>
</feature>
<dbReference type="Pfam" id="PF22705">
    <property type="entry name" value="C2-set_3"/>
    <property type="match status" value="1"/>
</dbReference>
<dbReference type="PANTHER" id="PTHR25466:SF14">
    <property type="entry name" value="BUTYROPHILIN SUBFAMILY 2 MEMBER A2-LIKE-RELATED"/>
    <property type="match status" value="1"/>
</dbReference>
<keyword evidence="14" id="KW-1185">Reference proteome</keyword>
<keyword evidence="5" id="KW-1133">Transmembrane helix</keyword>
<keyword evidence="4 11" id="KW-0732">Signal</keyword>